<dbReference type="CDD" id="cd04725">
    <property type="entry name" value="OMP_decarboxylase_like"/>
    <property type="match status" value="1"/>
</dbReference>
<dbReference type="GO" id="GO:0006207">
    <property type="term" value="P:'de novo' pyrimidine nucleobase biosynthetic process"/>
    <property type="evidence" value="ECO:0007669"/>
    <property type="project" value="InterPro"/>
</dbReference>
<proteinExistence type="inferred from homology"/>
<protein>
    <recommendedName>
        <fullName evidence="7">Orotidine-5'-phosphate decarboxylase</fullName>
        <ecNumber evidence="7">4.1.1.23</ecNumber>
    </recommendedName>
</protein>
<comment type="pathway">
    <text evidence="1">Pyrimidine metabolism; UMP biosynthesis via de novo pathway; UMP from orotate: step 2/2.</text>
</comment>
<dbReference type="Proteomes" id="UP000092582">
    <property type="component" value="Chromosome 1"/>
</dbReference>
<dbReference type="Gene3D" id="3.20.20.70">
    <property type="entry name" value="Aldolase class I"/>
    <property type="match status" value="1"/>
</dbReference>
<dbReference type="PATRIC" id="fig|670052.7.peg.1902"/>
<evidence type="ECO:0000259" key="8">
    <source>
        <dbReference type="SMART" id="SM00934"/>
    </source>
</evidence>
<dbReference type="InterPro" id="IPR001754">
    <property type="entry name" value="OMPdeCOase_dom"/>
</dbReference>
<evidence type="ECO:0000256" key="2">
    <source>
        <dbReference type="ARBA" id="ARBA00008847"/>
    </source>
</evidence>
<dbReference type="NCBIfam" id="TIGR02127">
    <property type="entry name" value="pyrF_sub2"/>
    <property type="match status" value="1"/>
</dbReference>
<dbReference type="GO" id="GO:0004590">
    <property type="term" value="F:orotidine-5'-phosphate decarboxylase activity"/>
    <property type="evidence" value="ECO:0007669"/>
    <property type="project" value="UniProtKB-UniRule"/>
</dbReference>
<feature type="domain" description="Orotidine 5'-phosphate decarboxylase" evidence="8">
    <location>
        <begin position="32"/>
        <end position="290"/>
    </location>
</feature>
<comment type="similarity">
    <text evidence="2">Belongs to the OMP decarboxylase family. Type 2 subfamily.</text>
</comment>
<evidence type="ECO:0000313" key="10">
    <source>
        <dbReference type="Proteomes" id="UP000092582"/>
    </source>
</evidence>
<dbReference type="SUPFAM" id="SSF51366">
    <property type="entry name" value="Ribulose-phoshate binding barrel"/>
    <property type="match status" value="1"/>
</dbReference>
<dbReference type="KEGG" id="cart:PA27867_1846"/>
<accession>A0A1B1BJI8</accession>
<dbReference type="EMBL" id="CP016282">
    <property type="protein sequence ID" value="ANP72799.1"/>
    <property type="molecule type" value="Genomic_DNA"/>
</dbReference>
<dbReference type="PANTHER" id="PTHR43375">
    <property type="entry name" value="OROTIDINE 5'-PHOSPHATE DECARBOXYLASE"/>
    <property type="match status" value="1"/>
</dbReference>
<evidence type="ECO:0000256" key="7">
    <source>
        <dbReference type="NCBIfam" id="TIGR02127"/>
    </source>
</evidence>
<dbReference type="STRING" id="670052.PA27867_1846"/>
<comment type="catalytic activity">
    <reaction evidence="6">
        <text>orotidine 5'-phosphate + H(+) = UMP + CO2</text>
        <dbReference type="Rhea" id="RHEA:11596"/>
        <dbReference type="ChEBI" id="CHEBI:15378"/>
        <dbReference type="ChEBI" id="CHEBI:16526"/>
        <dbReference type="ChEBI" id="CHEBI:57538"/>
        <dbReference type="ChEBI" id="CHEBI:57865"/>
        <dbReference type="EC" id="4.1.1.23"/>
    </reaction>
</comment>
<evidence type="ECO:0000256" key="1">
    <source>
        <dbReference type="ARBA" id="ARBA00004861"/>
    </source>
</evidence>
<dbReference type="InterPro" id="IPR011060">
    <property type="entry name" value="RibuloseP-bd_barrel"/>
</dbReference>
<sequence>MTPADAVSQTEPVVSAGSFGERLNGAFGRFGRLCVGIDPHSWLLTEWGLPDTAAGAERFGRLVVEASAGLVGIVKPQVAFYERFGSAGYLALERVLGDARAAGLLVIADVKRGDLGTSVEAYGQAWLSPGSPLEADAITLNPYMGVGSLASTIALAADANKGLFLLAATSNPEAAALQQAVLAGGAQAGRTVAASVLDQVQDINSAATGHAGMGSVGVVLGATVALADFGIDIHAPSTAVTTPVLAPGFGHQGANSADVASLFGGYAQGVIVSESRSVLSAGPHHVADEITRRVTEAGATRG</sequence>
<dbReference type="SMART" id="SM00934">
    <property type="entry name" value="OMPdecase"/>
    <property type="match status" value="1"/>
</dbReference>
<dbReference type="InterPro" id="IPR011995">
    <property type="entry name" value="OMPdecase_type-2"/>
</dbReference>
<keyword evidence="4" id="KW-0665">Pyrimidine biosynthesis</keyword>
<keyword evidence="3" id="KW-0210">Decarboxylase</keyword>
<dbReference type="AlphaFoldDB" id="A0A1B1BJI8"/>
<dbReference type="Pfam" id="PF00215">
    <property type="entry name" value="OMPdecase"/>
    <property type="match status" value="1"/>
</dbReference>
<keyword evidence="5" id="KW-0456">Lyase</keyword>
<evidence type="ECO:0000256" key="4">
    <source>
        <dbReference type="ARBA" id="ARBA00022975"/>
    </source>
</evidence>
<organism evidence="9 10">
    <name type="scientific">Cryobacterium arcticum</name>
    <dbReference type="NCBI Taxonomy" id="670052"/>
    <lineage>
        <taxon>Bacteria</taxon>
        <taxon>Bacillati</taxon>
        <taxon>Actinomycetota</taxon>
        <taxon>Actinomycetes</taxon>
        <taxon>Micrococcales</taxon>
        <taxon>Microbacteriaceae</taxon>
        <taxon>Cryobacterium</taxon>
    </lineage>
</organism>
<dbReference type="PANTHER" id="PTHR43375:SF1">
    <property type="entry name" value="OROTIDINE 5'-PHOSPHATE DECARBOXYLASE"/>
    <property type="match status" value="1"/>
</dbReference>
<gene>
    <name evidence="9" type="ORF">PA27867_1846</name>
</gene>
<evidence type="ECO:0000313" key="9">
    <source>
        <dbReference type="EMBL" id="ANP72799.1"/>
    </source>
</evidence>
<dbReference type="EC" id="4.1.1.23" evidence="7"/>
<name>A0A1B1BJI8_9MICO</name>
<dbReference type="InterPro" id="IPR013785">
    <property type="entry name" value="Aldolase_TIM"/>
</dbReference>
<dbReference type="RefSeq" id="WP_084020920.1">
    <property type="nucleotide sequence ID" value="NZ_CP016282.1"/>
</dbReference>
<dbReference type="UniPathway" id="UPA00070">
    <property type="reaction ID" value="UER00120"/>
</dbReference>
<evidence type="ECO:0000256" key="5">
    <source>
        <dbReference type="ARBA" id="ARBA00023239"/>
    </source>
</evidence>
<evidence type="ECO:0000256" key="6">
    <source>
        <dbReference type="ARBA" id="ARBA00049157"/>
    </source>
</evidence>
<keyword evidence="10" id="KW-1185">Reference proteome</keyword>
<dbReference type="GO" id="GO:0044205">
    <property type="term" value="P:'de novo' UMP biosynthetic process"/>
    <property type="evidence" value="ECO:0007669"/>
    <property type="project" value="UniProtKB-UniPathway"/>
</dbReference>
<evidence type="ECO:0000256" key="3">
    <source>
        <dbReference type="ARBA" id="ARBA00022793"/>
    </source>
</evidence>
<reference evidence="9 10" key="1">
    <citation type="submission" date="2016-06" db="EMBL/GenBank/DDBJ databases">
        <title>Genome sequencing of Cryobacterium arcticum PAMC 27867.</title>
        <authorList>
            <person name="Lee J."/>
            <person name="Kim O.-S."/>
        </authorList>
    </citation>
    <scope>NUCLEOTIDE SEQUENCE [LARGE SCALE GENOMIC DNA]</scope>
    <source>
        <strain evidence="9 10">PAMC 27867</strain>
    </source>
</reference>